<accession>A0A976M5K6</accession>
<dbReference type="Proteomes" id="UP000244803">
    <property type="component" value="Chromosome 3"/>
</dbReference>
<reference evidence="1" key="1">
    <citation type="submission" date="2022-07" db="EMBL/GenBank/DDBJ databases">
        <title>Evaluation of T. orientalis genome assembly methods using nanopore sequencing and analysis of variation between genomes.</title>
        <authorList>
            <person name="Yam J."/>
            <person name="Micallef M.L."/>
            <person name="Liu M."/>
            <person name="Djordjevic S.P."/>
            <person name="Bogema D.R."/>
            <person name="Jenkins C."/>
        </authorList>
    </citation>
    <scope>NUCLEOTIDE SEQUENCE</scope>
    <source>
        <strain evidence="1">Fish Creek</strain>
    </source>
</reference>
<sequence>MDRLDDRFLYSTVSAVLETLGDEQNVRVALISPHTARKLVKESVDSEQGGILEGLTDSILVDLPFRKLLYESRKVQRLYYELDQKSTDLYGKSNMPTNSLMLIDPIRLANNLNMDMNQTQRVLYMRCFSPKIWLLFLRLVSLGVGSKMRELYCSNKKKSMSDSFVTDLEGFQLGLVEMVIQVTTVDLRLHSPLDIECKILNGCANIIALSRKLKDSWDGSLDGTPLLSQLIPDLVRCVSHIDKILVEKGPCPEFLQPAMIDKAAADDSPSTLRESRRNCLNVLNSGITRQLRRDDSGLNDPDLYDDYRSPMWYCDEDPNDLGCRSGSNTLSLLQGLSRSLVSVATKSATLISLMKLKVLEDRQREFETPGSFSFINNEVLRTGFLSSKLDENEAVPLLILSHCLGAYSLREWVMRFLVDVKFDLICHFLEDPDPSVNSYGVKESAYFRTAGQTTPKLGDYFTLVPRELKKYMKELSQSF</sequence>
<name>A0A976M5K6_THEOR</name>
<protein>
    <submittedName>
        <fullName evidence="1">Uncharacterized protein</fullName>
    </submittedName>
</protein>
<proteinExistence type="predicted"/>
<evidence type="ECO:0000313" key="1">
    <source>
        <dbReference type="EMBL" id="UKJ88905.1"/>
    </source>
</evidence>
<gene>
    <name evidence="1" type="ORF">MACJ_002151</name>
</gene>
<dbReference type="AlphaFoldDB" id="A0A976M5K6"/>
<organism evidence="1 2">
    <name type="scientific">Theileria orientalis</name>
    <dbReference type="NCBI Taxonomy" id="68886"/>
    <lineage>
        <taxon>Eukaryota</taxon>
        <taxon>Sar</taxon>
        <taxon>Alveolata</taxon>
        <taxon>Apicomplexa</taxon>
        <taxon>Aconoidasida</taxon>
        <taxon>Piroplasmida</taxon>
        <taxon>Theileriidae</taxon>
        <taxon>Theileria</taxon>
    </lineage>
</organism>
<evidence type="ECO:0000313" key="2">
    <source>
        <dbReference type="Proteomes" id="UP000244803"/>
    </source>
</evidence>
<dbReference type="EMBL" id="CP056066">
    <property type="protein sequence ID" value="UKJ88905.1"/>
    <property type="molecule type" value="Genomic_DNA"/>
</dbReference>
<dbReference type="OrthoDB" id="359611at2759"/>